<dbReference type="EMBL" id="CAJNOU010000930">
    <property type="protein sequence ID" value="CAF1117892.1"/>
    <property type="molecule type" value="Genomic_DNA"/>
</dbReference>
<evidence type="ECO:0000313" key="4">
    <source>
        <dbReference type="EMBL" id="CAF3741895.1"/>
    </source>
</evidence>
<proteinExistence type="predicted"/>
<protein>
    <submittedName>
        <fullName evidence="2">Uncharacterized protein</fullName>
    </submittedName>
</protein>
<accession>A0A814QCS9</accession>
<feature type="compositionally biased region" description="Polar residues" evidence="1">
    <location>
        <begin position="159"/>
        <end position="170"/>
    </location>
</feature>
<dbReference type="EMBL" id="CAJNOO010003919">
    <property type="protein sequence ID" value="CAF1360290.1"/>
    <property type="molecule type" value="Genomic_DNA"/>
</dbReference>
<dbReference type="AlphaFoldDB" id="A0A814QCS9"/>
<dbReference type="Proteomes" id="UP000663882">
    <property type="component" value="Unassembled WGS sequence"/>
</dbReference>
<evidence type="ECO:0000313" key="6">
    <source>
        <dbReference type="Proteomes" id="UP000663889"/>
    </source>
</evidence>
<feature type="region of interest" description="Disordered" evidence="1">
    <location>
        <begin position="127"/>
        <end position="170"/>
    </location>
</feature>
<dbReference type="Proteomes" id="UP000663874">
    <property type="component" value="Unassembled WGS sequence"/>
</dbReference>
<feature type="compositionally biased region" description="Acidic residues" evidence="1">
    <location>
        <begin position="134"/>
        <end position="143"/>
    </location>
</feature>
<comment type="caution">
    <text evidence="2">The sequence shown here is derived from an EMBL/GenBank/DDBJ whole genome shotgun (WGS) entry which is preliminary data.</text>
</comment>
<evidence type="ECO:0000313" key="5">
    <source>
        <dbReference type="EMBL" id="CAF3798711.1"/>
    </source>
</evidence>
<reference evidence="2" key="1">
    <citation type="submission" date="2021-02" db="EMBL/GenBank/DDBJ databases">
        <authorList>
            <person name="Nowell W R."/>
        </authorList>
    </citation>
    <scope>NUCLEOTIDE SEQUENCE</scope>
</reference>
<evidence type="ECO:0000313" key="2">
    <source>
        <dbReference type="EMBL" id="CAF1117892.1"/>
    </source>
</evidence>
<organism evidence="2 6">
    <name type="scientific">Rotaria sordida</name>
    <dbReference type="NCBI Taxonomy" id="392033"/>
    <lineage>
        <taxon>Eukaryota</taxon>
        <taxon>Metazoa</taxon>
        <taxon>Spiralia</taxon>
        <taxon>Gnathifera</taxon>
        <taxon>Rotifera</taxon>
        <taxon>Eurotatoria</taxon>
        <taxon>Bdelloidea</taxon>
        <taxon>Philodinida</taxon>
        <taxon>Philodinidae</taxon>
        <taxon>Rotaria</taxon>
    </lineage>
</organism>
<dbReference type="Proteomes" id="UP000663823">
    <property type="component" value="Unassembled WGS sequence"/>
</dbReference>
<dbReference type="Proteomes" id="UP000663889">
    <property type="component" value="Unassembled WGS sequence"/>
</dbReference>
<name>A0A814QCS9_9BILA</name>
<sequence>MADQIETIQTRTQEWQDVTVSKLKEKHQQLEQLTDNQKTKYDRHTIARQYKEGDLVWVAIPTGQIGANPITVKLQPHYQSPYHLIKQLTPITLTVRRISDNVDLGAMNTDRLKPYFELHTDNCNTTTTINDPTTGDEQDDTPINDDVLPGNDLPKETKQSTCVTSVQRQISSRHRRAPIRYIEN</sequence>
<dbReference type="EMBL" id="CAJOAX010002473">
    <property type="protein sequence ID" value="CAF3798711.1"/>
    <property type="molecule type" value="Genomic_DNA"/>
</dbReference>
<gene>
    <name evidence="4" type="ORF">FNK824_LOCUS11732</name>
    <name evidence="5" type="ORF">OTI717_LOCUS18148</name>
    <name evidence="3" type="ORF">RFH988_LOCUS32778</name>
    <name evidence="2" type="ORF">SEV965_LOCUS16740</name>
</gene>
<evidence type="ECO:0000256" key="1">
    <source>
        <dbReference type="SAM" id="MobiDB-lite"/>
    </source>
</evidence>
<evidence type="ECO:0000313" key="3">
    <source>
        <dbReference type="EMBL" id="CAF1360290.1"/>
    </source>
</evidence>
<dbReference type="OrthoDB" id="10063293at2759"/>
<dbReference type="EMBL" id="CAJOBE010001417">
    <property type="protein sequence ID" value="CAF3741895.1"/>
    <property type="molecule type" value="Genomic_DNA"/>
</dbReference>